<dbReference type="RefSeq" id="WP_012862300.1">
    <property type="nucleotide sequence ID" value="NC_013517.1"/>
</dbReference>
<reference evidence="1 2" key="2">
    <citation type="journal article" date="2010" name="Stand. Genomic Sci.">
        <title>Complete genome sequence of Sebaldella termitidis type strain (NCTC 11300).</title>
        <authorList>
            <person name="Harmon-Smith M."/>
            <person name="Celia L."/>
            <person name="Chertkov O."/>
            <person name="Lapidus A."/>
            <person name="Copeland A."/>
            <person name="Glavina Del Rio T."/>
            <person name="Nolan M."/>
            <person name="Lucas S."/>
            <person name="Tice H."/>
            <person name="Cheng J.F."/>
            <person name="Han C."/>
            <person name="Detter J.C."/>
            <person name="Bruce D."/>
            <person name="Goodwin L."/>
            <person name="Pitluck S."/>
            <person name="Pati A."/>
            <person name="Liolios K."/>
            <person name="Ivanova N."/>
            <person name="Mavromatis K."/>
            <person name="Mikhailova N."/>
            <person name="Chen A."/>
            <person name="Palaniappan K."/>
            <person name="Land M."/>
            <person name="Hauser L."/>
            <person name="Chang Y.J."/>
            <person name="Jeffries C.D."/>
            <person name="Brettin T."/>
            <person name="Goker M."/>
            <person name="Beck B."/>
            <person name="Bristow J."/>
            <person name="Eisen J.A."/>
            <person name="Markowitz V."/>
            <person name="Hugenholtz P."/>
            <person name="Kyrpides N.C."/>
            <person name="Klenk H.P."/>
            <person name="Chen F."/>
        </authorList>
    </citation>
    <scope>NUCLEOTIDE SEQUENCE [LARGE SCALE GENOMIC DNA]</scope>
    <source>
        <strain evidence="2">ATCC 33386 / NCTC 11300</strain>
    </source>
</reference>
<dbReference type="AlphaFoldDB" id="D1ANA2"/>
<keyword evidence="2" id="KW-1185">Reference proteome</keyword>
<dbReference type="Gene3D" id="1.10.260.40">
    <property type="entry name" value="lambda repressor-like DNA-binding domains"/>
    <property type="match status" value="1"/>
</dbReference>
<accession>D1ANA2</accession>
<evidence type="ECO:0000313" key="1">
    <source>
        <dbReference type="EMBL" id="ACZ09706.1"/>
    </source>
</evidence>
<organism evidence="1 2">
    <name type="scientific">Sebaldella termitidis (strain ATCC 33386 / NCTC 11300)</name>
    <dbReference type="NCBI Taxonomy" id="526218"/>
    <lineage>
        <taxon>Bacteria</taxon>
        <taxon>Fusobacteriati</taxon>
        <taxon>Fusobacteriota</taxon>
        <taxon>Fusobacteriia</taxon>
        <taxon>Fusobacteriales</taxon>
        <taxon>Leptotrichiaceae</taxon>
        <taxon>Sebaldella</taxon>
    </lineage>
</organism>
<dbReference type="KEGG" id="str:Sterm_2862"/>
<dbReference type="InterPro" id="IPR001387">
    <property type="entry name" value="Cro/C1-type_HTH"/>
</dbReference>
<name>D1ANA2_SEBTE</name>
<dbReference type="HOGENOM" id="CLU_2773545_0_0_0"/>
<dbReference type="GO" id="GO:0003677">
    <property type="term" value="F:DNA binding"/>
    <property type="evidence" value="ECO:0007669"/>
    <property type="project" value="InterPro"/>
</dbReference>
<dbReference type="CDD" id="cd00093">
    <property type="entry name" value="HTH_XRE"/>
    <property type="match status" value="1"/>
</dbReference>
<dbReference type="EMBL" id="CP001739">
    <property type="protein sequence ID" value="ACZ09706.1"/>
    <property type="molecule type" value="Genomic_DNA"/>
</dbReference>
<reference evidence="2" key="1">
    <citation type="submission" date="2009-09" db="EMBL/GenBank/DDBJ databases">
        <title>The complete chromosome of Sebaldella termitidis ATCC 33386.</title>
        <authorList>
            <consortium name="US DOE Joint Genome Institute (JGI-PGF)"/>
            <person name="Lucas S."/>
            <person name="Copeland A."/>
            <person name="Lapidus A."/>
            <person name="Glavina del Rio T."/>
            <person name="Dalin E."/>
            <person name="Tice H."/>
            <person name="Bruce D."/>
            <person name="Goodwin L."/>
            <person name="Pitluck S."/>
            <person name="Kyrpides N."/>
            <person name="Mavromatis K."/>
            <person name="Ivanova N."/>
            <person name="Mikhailova N."/>
            <person name="Sims D."/>
            <person name="Meincke L."/>
            <person name="Brettin T."/>
            <person name="Detter J.C."/>
            <person name="Han C."/>
            <person name="Larimer F."/>
            <person name="Land M."/>
            <person name="Hauser L."/>
            <person name="Markowitz V."/>
            <person name="Cheng J.F."/>
            <person name="Hugenholtz P."/>
            <person name="Woyke T."/>
            <person name="Wu D."/>
            <person name="Eisen J.A."/>
        </authorList>
    </citation>
    <scope>NUCLEOTIDE SEQUENCE [LARGE SCALE GENOMIC DNA]</scope>
    <source>
        <strain evidence="2">ATCC 33386 / NCTC 11300</strain>
    </source>
</reference>
<dbReference type="SUPFAM" id="SSF47413">
    <property type="entry name" value="lambda repressor-like DNA-binding domains"/>
    <property type="match status" value="1"/>
</dbReference>
<evidence type="ECO:0008006" key="3">
    <source>
        <dbReference type="Google" id="ProtNLM"/>
    </source>
</evidence>
<sequence>MNIAYKKIKKYLEENNISCSKLAKNINMSRQNFSHHYANLKMNKLTFSPDKIKLLSEITGVKYENFFDN</sequence>
<proteinExistence type="predicted"/>
<dbReference type="STRING" id="526218.Sterm_2862"/>
<dbReference type="InterPro" id="IPR010982">
    <property type="entry name" value="Lambda_DNA-bd_dom_sf"/>
</dbReference>
<evidence type="ECO:0000313" key="2">
    <source>
        <dbReference type="Proteomes" id="UP000000845"/>
    </source>
</evidence>
<dbReference type="Proteomes" id="UP000000845">
    <property type="component" value="Chromosome"/>
</dbReference>
<gene>
    <name evidence="1" type="ordered locus">Sterm_2862</name>
</gene>
<protein>
    <recommendedName>
        <fullName evidence="3">HTH cro/C1-type domain-containing protein</fullName>
    </recommendedName>
</protein>